<protein>
    <submittedName>
        <fullName evidence="8">Interferon regulatory factor 2 binding protein 1</fullName>
    </submittedName>
</protein>
<evidence type="ECO:0000256" key="2">
    <source>
        <dbReference type="ARBA" id="ARBA00010802"/>
    </source>
</evidence>
<evidence type="ECO:0000259" key="7">
    <source>
        <dbReference type="Pfam" id="PF25457"/>
    </source>
</evidence>
<sequence>MSSASQSSSRRQWCYLCDLPKMPWAMLWEFSEAVCRGCVNYDGADRIELLIETARQLKSTHGVLDGRSPGPPQSKPGSAGPAEAGRQHGERADRARGDYGGSSRLPNGLHRAEDVALSEGSRQSPNTRRAVSGAVSGLHSTISHALITQGLVASPHGILAPLPGSRAGATPIAVSAGPLMGDAGRRQAVSLGVGASTSALVGIDPAVWRSSELVAELNEVARSRIEGWPNRPKGVRDVLVALSNCIPFNVRFRKDHGLVGRVLAFDATTTPEVELKVFVEYPVSQGIIFLGIPDLVRQMFRDSAKDAGKAVNSGLRYVEYEKRQGSGDWRGLSELLNDGVRMFKEPPIPEVLPQPDAMLPLAAAGRPGPAKGTARRRKASPGSENGESDGRADHSGREPWPRTGYTAVDPLQGMGAPQEGPQRHHSQPSPISALMGVADSLSSSQMARDGSNMSTAHTSAAGRSTSSSPSTASTSVSQAAMGQGLSAVGPSSNSATGEPVSGAQGVLLCCTLCRERLEDTHFVQCPSVPHHKFCFPCTRGFIRSQGQGGEVYCPSGDLHHLGWRRRRDGEEGERSLMSPPCCYECGGVTLKALPFDPEHPMCAHRRSRLTLNPGGRRHQTSYYRTARLGRVRPGPASSRSPSLSRIESTRVSLTICFPVLFLL</sequence>
<feature type="compositionally biased region" description="Low complexity" evidence="4">
    <location>
        <begin position="454"/>
        <end position="480"/>
    </location>
</feature>
<dbReference type="Ensembl" id="ENSORLT00020009869.1">
    <property type="protein sequence ID" value="ENSORLP00020023323.1"/>
    <property type="gene ID" value="ENSORLG00020004067.1"/>
</dbReference>
<feature type="region of interest" description="Disordered" evidence="4">
    <location>
        <begin position="60"/>
        <end position="108"/>
    </location>
</feature>
<evidence type="ECO:0000256" key="4">
    <source>
        <dbReference type="SAM" id="MobiDB-lite"/>
    </source>
</evidence>
<dbReference type="Gene3D" id="1.10.10.1580">
    <property type="entry name" value="Interferon regulatory factor 2-binding protein"/>
    <property type="match status" value="1"/>
</dbReference>
<comment type="similarity">
    <text evidence="2">Belongs to the IRF2BP family.</text>
</comment>
<feature type="compositionally biased region" description="Low complexity" evidence="4">
    <location>
        <begin position="360"/>
        <end position="372"/>
    </location>
</feature>
<feature type="compositionally biased region" description="Basic and acidic residues" evidence="4">
    <location>
        <begin position="388"/>
        <end position="400"/>
    </location>
</feature>
<evidence type="ECO:0000259" key="6">
    <source>
        <dbReference type="Pfam" id="PF25454"/>
    </source>
</evidence>
<dbReference type="SUPFAM" id="SSF57850">
    <property type="entry name" value="RING/U-box"/>
    <property type="match status" value="1"/>
</dbReference>
<evidence type="ECO:0000256" key="1">
    <source>
        <dbReference type="ARBA" id="ARBA00004123"/>
    </source>
</evidence>
<evidence type="ECO:0000313" key="9">
    <source>
        <dbReference type="Proteomes" id="UP000265180"/>
    </source>
</evidence>
<reference evidence="8 9" key="2">
    <citation type="submission" date="2017-04" db="EMBL/GenBank/DDBJ databases">
        <title>CpG methylation of centromeres and impact of large insertions on vertebrate speciation.</title>
        <authorList>
            <person name="Ichikawa K."/>
            <person name="Yoshimura J."/>
            <person name="Morishita S."/>
        </authorList>
    </citation>
    <scope>NUCLEOTIDE SEQUENCE</scope>
    <source>
        <strain evidence="8 9">HNI</strain>
    </source>
</reference>
<dbReference type="Pfam" id="PF11261">
    <property type="entry name" value="IRF-2BP1_2"/>
    <property type="match status" value="1"/>
</dbReference>
<name>A0A3P9LRX8_ORYLA</name>
<dbReference type="InterPro" id="IPR022750">
    <property type="entry name" value="IRF-2BP1_2-like_Znf"/>
</dbReference>
<comment type="subcellular location">
    <subcellularLocation>
        <location evidence="1">Nucleus</location>
    </subcellularLocation>
</comment>
<dbReference type="Pfam" id="PF25454">
    <property type="entry name" value="zf-C3HC4_IRF-2BP1_2"/>
    <property type="match status" value="1"/>
</dbReference>
<organism evidence="8 9">
    <name type="scientific">Oryzias latipes</name>
    <name type="common">Japanese rice fish</name>
    <name type="synonym">Japanese killifish</name>
    <dbReference type="NCBI Taxonomy" id="8090"/>
    <lineage>
        <taxon>Eukaryota</taxon>
        <taxon>Metazoa</taxon>
        <taxon>Chordata</taxon>
        <taxon>Craniata</taxon>
        <taxon>Vertebrata</taxon>
        <taxon>Euteleostomi</taxon>
        <taxon>Actinopterygii</taxon>
        <taxon>Neopterygii</taxon>
        <taxon>Teleostei</taxon>
        <taxon>Neoteleostei</taxon>
        <taxon>Acanthomorphata</taxon>
        <taxon>Ovalentaria</taxon>
        <taxon>Atherinomorphae</taxon>
        <taxon>Beloniformes</taxon>
        <taxon>Adrianichthyidae</taxon>
        <taxon>Oryziinae</taxon>
        <taxon>Oryzias</taxon>
    </lineage>
</organism>
<proteinExistence type="inferred from homology"/>
<reference evidence="8" key="3">
    <citation type="submission" date="2025-08" db="UniProtKB">
        <authorList>
            <consortium name="Ensembl"/>
        </authorList>
    </citation>
    <scope>IDENTIFICATION</scope>
    <source>
        <strain evidence="8">HNI</strain>
    </source>
</reference>
<accession>A0A3P9LRX8</accession>
<feature type="compositionally biased region" description="Basic and acidic residues" evidence="4">
    <location>
        <begin position="85"/>
        <end position="97"/>
    </location>
</feature>
<feature type="domain" description="IRF-2BP1/2-like middle" evidence="7">
    <location>
        <begin position="209"/>
        <end position="355"/>
    </location>
</feature>
<dbReference type="Proteomes" id="UP000265180">
    <property type="component" value="Chromosome 14"/>
</dbReference>
<dbReference type="PANTHER" id="PTHR10816">
    <property type="entry name" value="MYELIN TRANSCRIPTION FACTOR 1-RELATED"/>
    <property type="match status" value="1"/>
</dbReference>
<reference evidence="8" key="4">
    <citation type="submission" date="2025-09" db="UniProtKB">
        <authorList>
            <consortium name="Ensembl"/>
        </authorList>
    </citation>
    <scope>IDENTIFICATION</scope>
    <source>
        <strain evidence="8">HNI</strain>
    </source>
</reference>
<dbReference type="PANTHER" id="PTHR10816:SF17">
    <property type="entry name" value="INTERFERON REGULATORY FACTOR 2-BINDING PROTEIN 1"/>
    <property type="match status" value="1"/>
</dbReference>
<dbReference type="CDD" id="cd16511">
    <property type="entry name" value="vRING-HC_IRF2BP1-like"/>
    <property type="match status" value="1"/>
</dbReference>
<dbReference type="InterPro" id="IPR058682">
    <property type="entry name" value="IRF-2BP1/2-like_M"/>
</dbReference>
<reference key="1">
    <citation type="journal article" date="2007" name="Nature">
        <title>The medaka draft genome and insights into vertebrate genome evolution.</title>
        <authorList>
            <person name="Kasahara M."/>
            <person name="Naruse K."/>
            <person name="Sasaki S."/>
            <person name="Nakatani Y."/>
            <person name="Qu W."/>
            <person name="Ahsan B."/>
            <person name="Yamada T."/>
            <person name="Nagayasu Y."/>
            <person name="Doi K."/>
            <person name="Kasai Y."/>
            <person name="Jindo T."/>
            <person name="Kobayashi D."/>
            <person name="Shimada A."/>
            <person name="Toyoda A."/>
            <person name="Kuroki Y."/>
            <person name="Fujiyama A."/>
            <person name="Sasaki T."/>
            <person name="Shimizu A."/>
            <person name="Asakawa S."/>
            <person name="Shimizu N."/>
            <person name="Hashimoto S."/>
            <person name="Yang J."/>
            <person name="Lee Y."/>
            <person name="Matsushima K."/>
            <person name="Sugano S."/>
            <person name="Sakaizumi M."/>
            <person name="Narita T."/>
            <person name="Ohishi K."/>
            <person name="Haga S."/>
            <person name="Ohta F."/>
            <person name="Nomoto H."/>
            <person name="Nogata K."/>
            <person name="Morishita T."/>
            <person name="Endo T."/>
            <person name="Shin-I T."/>
            <person name="Takeda H."/>
            <person name="Morishita S."/>
            <person name="Kohara Y."/>
        </authorList>
    </citation>
    <scope>NUCLEOTIDE SEQUENCE [LARGE SCALE GENOMIC DNA]</scope>
    <source>
        <strain>Hd-rR</strain>
    </source>
</reference>
<dbReference type="Pfam" id="PF25457">
    <property type="entry name" value="IRF-2BP1_2_M"/>
    <property type="match status" value="1"/>
</dbReference>
<evidence type="ECO:0000256" key="3">
    <source>
        <dbReference type="ARBA" id="ARBA00023242"/>
    </source>
</evidence>
<evidence type="ECO:0000259" key="5">
    <source>
        <dbReference type="Pfam" id="PF11261"/>
    </source>
</evidence>
<dbReference type="InterPro" id="IPR057414">
    <property type="entry name" value="Zf-C3HC4_IRF-2BP1_2"/>
</dbReference>
<keyword evidence="3" id="KW-0539">Nucleus</keyword>
<evidence type="ECO:0000313" key="8">
    <source>
        <dbReference type="Ensembl" id="ENSORLP00020023323.1"/>
    </source>
</evidence>
<feature type="region of interest" description="Disordered" evidence="4">
    <location>
        <begin position="360"/>
        <end position="500"/>
    </location>
</feature>
<feature type="domain" description="Interferon regulatory factor 2-binding protein 1/2-like C3HC4 zinc finger" evidence="6">
    <location>
        <begin position="508"/>
        <end position="558"/>
    </location>
</feature>
<dbReference type="InterPro" id="IPR044882">
    <property type="entry name" value="I2BP1/2_C3HC4-RING_sf"/>
</dbReference>
<dbReference type="AlphaFoldDB" id="A0A3P9LRX8"/>
<dbReference type="GO" id="GO:0005634">
    <property type="term" value="C:nucleus"/>
    <property type="evidence" value="ECO:0007669"/>
    <property type="project" value="UniProtKB-SubCell"/>
</dbReference>
<feature type="domain" description="Interferon regulatory factor 2-binding protein 1/2-like zinc finger" evidence="5">
    <location>
        <begin position="10"/>
        <end position="61"/>
    </location>
</feature>